<dbReference type="InterPro" id="IPR021109">
    <property type="entry name" value="Peptidase_aspartic_dom_sf"/>
</dbReference>
<dbReference type="PANTHER" id="PTHR33067">
    <property type="entry name" value="RNA-DIRECTED DNA POLYMERASE-RELATED"/>
    <property type="match status" value="1"/>
</dbReference>
<dbReference type="EMBL" id="BKCJ010006561">
    <property type="protein sequence ID" value="GEU72787.1"/>
    <property type="molecule type" value="Genomic_DNA"/>
</dbReference>
<evidence type="ECO:0008006" key="2">
    <source>
        <dbReference type="Google" id="ProtNLM"/>
    </source>
</evidence>
<organism evidence="1">
    <name type="scientific">Tanacetum cinerariifolium</name>
    <name type="common">Dalmatian daisy</name>
    <name type="synonym">Chrysanthemum cinerariifolium</name>
    <dbReference type="NCBI Taxonomy" id="118510"/>
    <lineage>
        <taxon>Eukaryota</taxon>
        <taxon>Viridiplantae</taxon>
        <taxon>Streptophyta</taxon>
        <taxon>Embryophyta</taxon>
        <taxon>Tracheophyta</taxon>
        <taxon>Spermatophyta</taxon>
        <taxon>Magnoliopsida</taxon>
        <taxon>eudicotyledons</taxon>
        <taxon>Gunneridae</taxon>
        <taxon>Pentapetalae</taxon>
        <taxon>asterids</taxon>
        <taxon>campanulids</taxon>
        <taxon>Asterales</taxon>
        <taxon>Asteraceae</taxon>
        <taxon>Asteroideae</taxon>
        <taxon>Anthemideae</taxon>
        <taxon>Anthemidinae</taxon>
        <taxon>Tanacetum</taxon>
    </lineage>
</organism>
<accession>A0A6L2MHK4</accession>
<proteinExistence type="predicted"/>
<protein>
    <recommendedName>
        <fullName evidence="2">Reverse transcriptase domain-containing protein</fullName>
    </recommendedName>
</protein>
<evidence type="ECO:0000313" key="1">
    <source>
        <dbReference type="EMBL" id="GEU72787.1"/>
    </source>
</evidence>
<reference evidence="1" key="1">
    <citation type="journal article" date="2019" name="Sci. Rep.">
        <title>Draft genome of Tanacetum cinerariifolium, the natural source of mosquito coil.</title>
        <authorList>
            <person name="Yamashiro T."/>
            <person name="Shiraishi A."/>
            <person name="Satake H."/>
            <person name="Nakayama K."/>
        </authorList>
    </citation>
    <scope>NUCLEOTIDE SEQUENCE</scope>
</reference>
<dbReference type="Gene3D" id="2.40.70.10">
    <property type="entry name" value="Acid Proteases"/>
    <property type="match status" value="1"/>
</dbReference>
<sequence>MQFLKPDQLIIPFPCQLIDDSYEEKMVLVELMNRKGYATNLKRLFKEKPRIWCQIEASMNMHDLAFLKDSLPPKEKDQGSFTIPCHINNICFEKALADLRASVSVMPYSTITNLGLGELAPTKLIIELADRTIKCTKGIAENVLIGIDKFVFPIDFIVLNIPKDIKVSLILRRPFLSTAHAKSDVFKRKTTLRVEDDKIVFKTNNPTSNTIRRVYALGLRERMELDLEAREIREDLILNRLLDPVYGEYVKLNDLNEPLNLRRNQVEDLGLITEEGEVIDEPIEDIVKTRNNDNEISNGIDEYLSFCDIDRNIHIDCAYNL</sequence>
<gene>
    <name evidence="1" type="ORF">Tci_044765</name>
</gene>
<dbReference type="CDD" id="cd00303">
    <property type="entry name" value="retropepsin_like"/>
    <property type="match status" value="1"/>
</dbReference>
<dbReference type="AlphaFoldDB" id="A0A6L2MHK4"/>
<comment type="caution">
    <text evidence="1">The sequence shown here is derived from an EMBL/GenBank/DDBJ whole genome shotgun (WGS) entry which is preliminary data.</text>
</comment>
<dbReference type="PANTHER" id="PTHR33067:SF9">
    <property type="entry name" value="RNA-DIRECTED DNA POLYMERASE"/>
    <property type="match status" value="1"/>
</dbReference>
<name>A0A6L2MHK4_TANCI</name>